<proteinExistence type="predicted"/>
<comment type="caution">
    <text evidence="1">The sequence shown here is derived from an EMBL/GenBank/DDBJ whole genome shotgun (WGS) entry which is preliminary data.</text>
</comment>
<dbReference type="PANTHER" id="PTHR33395">
    <property type="entry name" value="TRANSCRIPTASE, PUTATIVE-RELATED-RELATED"/>
    <property type="match status" value="1"/>
</dbReference>
<reference evidence="1" key="1">
    <citation type="submission" date="2019-10" db="EMBL/GenBank/DDBJ databases">
        <authorList>
            <person name="Soares A.E.R."/>
            <person name="Aleixo A."/>
            <person name="Schneider P."/>
            <person name="Miyaki C.Y."/>
            <person name="Schneider M.P."/>
            <person name="Mello C."/>
            <person name="Vasconcelos A.T.R."/>
        </authorList>
    </citation>
    <scope>NUCLEOTIDE SEQUENCE</scope>
    <source>
        <tissue evidence="1">Muscle</tissue>
    </source>
</reference>
<organism evidence="1 2">
    <name type="scientific">Willisornis vidua</name>
    <name type="common">Xingu scale-backed antbird</name>
    <dbReference type="NCBI Taxonomy" id="1566151"/>
    <lineage>
        <taxon>Eukaryota</taxon>
        <taxon>Metazoa</taxon>
        <taxon>Chordata</taxon>
        <taxon>Craniata</taxon>
        <taxon>Vertebrata</taxon>
        <taxon>Euteleostomi</taxon>
        <taxon>Archelosauria</taxon>
        <taxon>Archosauria</taxon>
        <taxon>Dinosauria</taxon>
        <taxon>Saurischia</taxon>
        <taxon>Theropoda</taxon>
        <taxon>Coelurosauria</taxon>
        <taxon>Aves</taxon>
        <taxon>Neognathae</taxon>
        <taxon>Neoaves</taxon>
        <taxon>Telluraves</taxon>
        <taxon>Australaves</taxon>
        <taxon>Passeriformes</taxon>
        <taxon>Thamnophilidae</taxon>
        <taxon>Willisornis</taxon>
    </lineage>
</organism>
<accession>A0ABQ9DAH2</accession>
<sequence>MTHRTEMLQWMATNSSEGIAEEGDVVGYHCICYVQSDGDPRVECLWLRIRGEANRVDTLVGPSYRPLNKNEDADKIFHDQLTEDSELLALCLMGYFNLPNVCRKYNTTETKQSRKFLECVEDTFLTQLEKQGEQVSRTAAMELPEEEFGLWGSLVYRVPWETVLKDKGKLSGKKTSLIEQRALTGLEDKTRFMTLDRIHLRVLRELVEVLTELLPIIYHQSWLTREVPDDWKLINAMSIYKKGWKEDLGICQPDLSVRKGHGVDPLECYTAQREEPGIRLSQAGPG</sequence>
<protein>
    <submittedName>
        <fullName evidence="1">Uncharacterized protein</fullName>
    </submittedName>
</protein>
<evidence type="ECO:0000313" key="2">
    <source>
        <dbReference type="Proteomes" id="UP001145742"/>
    </source>
</evidence>
<dbReference type="Proteomes" id="UP001145742">
    <property type="component" value="Unassembled WGS sequence"/>
</dbReference>
<gene>
    <name evidence="1" type="ORF">WISP_61166</name>
</gene>
<dbReference type="EMBL" id="WHWB01033703">
    <property type="protein sequence ID" value="KAJ7418061.1"/>
    <property type="molecule type" value="Genomic_DNA"/>
</dbReference>
<evidence type="ECO:0000313" key="1">
    <source>
        <dbReference type="EMBL" id="KAJ7418061.1"/>
    </source>
</evidence>
<name>A0ABQ9DAH2_9PASS</name>
<keyword evidence="2" id="KW-1185">Reference proteome</keyword>
<dbReference type="PANTHER" id="PTHR33395:SF22">
    <property type="entry name" value="REVERSE TRANSCRIPTASE DOMAIN-CONTAINING PROTEIN"/>
    <property type="match status" value="1"/>
</dbReference>